<dbReference type="EMBL" id="CP002431">
    <property type="protein sequence ID" value="ADU61877.1"/>
    <property type="molecule type" value="Genomic_DNA"/>
</dbReference>
<dbReference type="AlphaFoldDB" id="E6VRE8"/>
<accession>E6VRE8</accession>
<proteinExistence type="predicted"/>
<dbReference type="eggNOG" id="COG2220">
    <property type="taxonomic scope" value="Bacteria"/>
</dbReference>
<dbReference type="Pfam" id="PF13483">
    <property type="entry name" value="Lactamase_B_3"/>
    <property type="match status" value="1"/>
</dbReference>
<evidence type="ECO:0000313" key="1">
    <source>
        <dbReference type="EMBL" id="ADU61877.1"/>
    </source>
</evidence>
<protein>
    <recommendedName>
        <fullName evidence="3">MBL fold metallo-hydrolase</fullName>
    </recommendedName>
</protein>
<sequence length="241" mass="26358">MRISITYIHHNCFVLETPGRTYLFDYPGDAHLPDGAADLVRLAVAGRDLAVFISHGHDDHMNDHLDQVTAAAASVRHVISDDVAELRPGAMPACGETLVVEPDARYSFGSMDVQTLMSNDLGVAYLVEDAGLRFYYGGDLAEWVWPATPLREAEFTRAFFNQAMERVRDFRPHVAFSNTDPRLANLAGGPTACRMAGARVFVPMHTFGDTASLAGFEAVARGAGAQVFLYARCGDRETFTL</sequence>
<gene>
    <name evidence="1" type="ordered locus">Daes_0860</name>
</gene>
<name>E6VRE8_PSEA9</name>
<dbReference type="SUPFAM" id="SSF56281">
    <property type="entry name" value="Metallo-hydrolase/oxidoreductase"/>
    <property type="match status" value="1"/>
</dbReference>
<reference evidence="2" key="1">
    <citation type="submission" date="2010-12" db="EMBL/GenBank/DDBJ databases">
        <title>Complete sequence of Desulfovibrio aespoeensis Aspo-2.</title>
        <authorList>
            <consortium name="US DOE Joint Genome Institute"/>
            <person name="Lucas S."/>
            <person name="Copeland A."/>
            <person name="Lapidus A."/>
            <person name="Cheng J.-F."/>
            <person name="Goodwin L."/>
            <person name="Pitluck S."/>
            <person name="Chertkov O."/>
            <person name="Misra M."/>
            <person name="Detter J.C."/>
            <person name="Han C."/>
            <person name="Tapia R."/>
            <person name="Land M."/>
            <person name="Hauser L."/>
            <person name="Kyrpides N."/>
            <person name="Ivanova N."/>
            <person name="Ovchinnikova G."/>
            <person name="Pedersen K."/>
            <person name="Jagevall S."/>
            <person name="Hazen T."/>
            <person name="Woyke T."/>
        </authorList>
    </citation>
    <scope>NUCLEOTIDE SEQUENCE [LARGE SCALE GENOMIC DNA]</scope>
    <source>
        <strain evidence="2">ATCC 700646 / DSM 10631 / Aspo-2</strain>
    </source>
</reference>
<dbReference type="Proteomes" id="UP000002191">
    <property type="component" value="Chromosome"/>
</dbReference>
<evidence type="ECO:0000313" key="2">
    <source>
        <dbReference type="Proteomes" id="UP000002191"/>
    </source>
</evidence>
<dbReference type="OrthoDB" id="36975at2"/>
<evidence type="ECO:0008006" key="3">
    <source>
        <dbReference type="Google" id="ProtNLM"/>
    </source>
</evidence>
<dbReference type="KEGG" id="das:Daes_0860"/>
<dbReference type="STRING" id="643562.Daes_0860"/>
<reference evidence="1 2" key="2">
    <citation type="journal article" date="2014" name="Genome Announc.">
        <title>Complete Genome Sequence of the Subsurface, Mesophilic Sulfate-Reducing Bacterium Desulfovibrio aespoeensis Aspo-2.</title>
        <authorList>
            <person name="Pedersen K."/>
            <person name="Bengtsson A."/>
            <person name="Edlund J."/>
            <person name="Rabe L."/>
            <person name="Hazen T."/>
            <person name="Chakraborty R."/>
            <person name="Goodwin L."/>
            <person name="Shapiro N."/>
        </authorList>
    </citation>
    <scope>NUCLEOTIDE SEQUENCE [LARGE SCALE GENOMIC DNA]</scope>
    <source>
        <strain evidence="2">ATCC 700646 / DSM 10631 / Aspo-2</strain>
    </source>
</reference>
<dbReference type="InterPro" id="IPR036866">
    <property type="entry name" value="RibonucZ/Hydroxyglut_hydro"/>
</dbReference>
<keyword evidence="2" id="KW-1185">Reference proteome</keyword>
<organism evidence="1 2">
    <name type="scientific">Pseudodesulfovibrio aespoeensis (strain ATCC 700646 / DSM 10631 / Aspo-2)</name>
    <name type="common">Desulfovibrio aespoeensis</name>
    <dbReference type="NCBI Taxonomy" id="643562"/>
    <lineage>
        <taxon>Bacteria</taxon>
        <taxon>Pseudomonadati</taxon>
        <taxon>Thermodesulfobacteriota</taxon>
        <taxon>Desulfovibrionia</taxon>
        <taxon>Desulfovibrionales</taxon>
        <taxon>Desulfovibrionaceae</taxon>
    </lineage>
</organism>
<dbReference type="HOGENOM" id="CLU_061731_0_0_7"/>
<dbReference type="Gene3D" id="3.60.15.10">
    <property type="entry name" value="Ribonuclease Z/Hydroxyacylglutathione hydrolase-like"/>
    <property type="match status" value="1"/>
</dbReference>
<dbReference type="RefSeq" id="WP_013513808.1">
    <property type="nucleotide sequence ID" value="NC_014844.1"/>
</dbReference>